<feature type="signal peptide" evidence="6">
    <location>
        <begin position="1"/>
        <end position="24"/>
    </location>
</feature>
<dbReference type="GO" id="GO:0004553">
    <property type="term" value="F:hydrolase activity, hydrolyzing O-glycosyl compounds"/>
    <property type="evidence" value="ECO:0007669"/>
    <property type="project" value="InterPro"/>
</dbReference>
<dbReference type="InterPro" id="IPR050727">
    <property type="entry name" value="GH43_arabinanases"/>
</dbReference>
<dbReference type="GO" id="GO:0005975">
    <property type="term" value="P:carbohydrate metabolic process"/>
    <property type="evidence" value="ECO:0007669"/>
    <property type="project" value="InterPro"/>
</dbReference>
<feature type="site" description="Important for catalytic activity, responsible for pKa modulation of the active site Glu and correct orientation of both the proton donor and substrate" evidence="4">
    <location>
        <position position="204"/>
    </location>
</feature>
<keyword evidence="2 5" id="KW-0326">Glycosidase</keyword>
<accession>A0A9E2W7R6</accession>
<keyword evidence="6" id="KW-0732">Signal</keyword>
<gene>
    <name evidence="8" type="ORF">KTO63_06255</name>
</gene>
<evidence type="ECO:0000313" key="9">
    <source>
        <dbReference type="Proteomes" id="UP000812270"/>
    </source>
</evidence>
<dbReference type="Proteomes" id="UP000812270">
    <property type="component" value="Unassembled WGS sequence"/>
</dbReference>
<evidence type="ECO:0000256" key="5">
    <source>
        <dbReference type="RuleBase" id="RU361187"/>
    </source>
</evidence>
<feature type="active site" description="Proton donor" evidence="3">
    <location>
        <position position="263"/>
    </location>
</feature>
<sequence>MRLFSKYSICVKAMMFVAALLPLACSKSGGGTNNSGTDTVIVTPPKAFDINSINDTYADVSPFANYLQWGSYNVHDPSIKKFGDYYYCYSTDAGYGIDVRLGLQIRKSKDLVQWQFVGWVFNTLPPKGSDYIKQQGGTPNNSLWAPYVMKVGSEYRLYYSLSSATARLSVIGLATATTPEGPWTEKGTVVVSTNNAVRQTNAIDPTVIVTPAGEHWMYYGSAWDGIYVLKLDPTTGLAGNNGDIGVRVANRGFTGGKYNGNIEGAEIIYNPDQKKYYLFIAYDWLETKYNVRVGKGDSPQGPFYDFNGVDINTDVDHTPMIVAPYQFSGHGGWQGTSHCTVFDDGSGNYYIGHQGRPGIAKYYMDLHVRKLFWTKDGWPIASPERYAWEDNSIVAKDSLAGNWEQIILGYRVVPGYADEQTSPDFQVSQSLTIGTNGTLNGDAASTWTYTAPWLEMHWSNGYTDKVFVQKGRDWENKKSTIIFSGLNNAGTAIWGKKK</sequence>
<evidence type="ECO:0000313" key="8">
    <source>
        <dbReference type="EMBL" id="MBV4356747.1"/>
    </source>
</evidence>
<dbReference type="PANTHER" id="PTHR43301:SF3">
    <property type="entry name" value="ARABINAN ENDO-1,5-ALPHA-L-ARABINOSIDASE A-RELATED"/>
    <property type="match status" value="1"/>
</dbReference>
<evidence type="ECO:0000256" key="4">
    <source>
        <dbReference type="PIRSR" id="PIRSR606710-2"/>
    </source>
</evidence>
<protein>
    <submittedName>
        <fullName evidence="8">Arabinan endo-1,5-alpha-L-arabinosidase</fullName>
    </submittedName>
</protein>
<keyword evidence="9" id="KW-1185">Reference proteome</keyword>
<keyword evidence="1 5" id="KW-0378">Hydrolase</keyword>
<proteinExistence type="inferred from homology"/>
<name>A0A9E2W7R6_9BACT</name>
<feature type="domain" description="Extracellular endo-alpha-(1-&gt;5)-L-arabinanase C-terminal" evidence="7">
    <location>
        <begin position="383"/>
        <end position="495"/>
    </location>
</feature>
<dbReference type="PANTHER" id="PTHR43301">
    <property type="entry name" value="ARABINAN ENDO-1,5-ALPHA-L-ARABINOSIDASE"/>
    <property type="match status" value="1"/>
</dbReference>
<evidence type="ECO:0000256" key="1">
    <source>
        <dbReference type="ARBA" id="ARBA00022801"/>
    </source>
</evidence>
<dbReference type="EMBL" id="JAHSPG010000003">
    <property type="protein sequence ID" value="MBV4356747.1"/>
    <property type="molecule type" value="Genomic_DNA"/>
</dbReference>
<evidence type="ECO:0000256" key="6">
    <source>
        <dbReference type="SAM" id="SignalP"/>
    </source>
</evidence>
<evidence type="ECO:0000256" key="2">
    <source>
        <dbReference type="ARBA" id="ARBA00023295"/>
    </source>
</evidence>
<feature type="chain" id="PRO_5039242011" evidence="6">
    <location>
        <begin position="25"/>
        <end position="498"/>
    </location>
</feature>
<feature type="active site" description="Proton acceptor" evidence="3">
    <location>
        <position position="76"/>
    </location>
</feature>
<dbReference type="RefSeq" id="WP_217790387.1">
    <property type="nucleotide sequence ID" value="NZ_JAHSPG010000003.1"/>
</dbReference>
<evidence type="ECO:0000259" key="7">
    <source>
        <dbReference type="Pfam" id="PF16369"/>
    </source>
</evidence>
<comment type="caution">
    <text evidence="8">The sequence shown here is derived from an EMBL/GenBank/DDBJ whole genome shotgun (WGS) entry which is preliminary data.</text>
</comment>
<reference evidence="8" key="1">
    <citation type="submission" date="2021-06" db="EMBL/GenBank/DDBJ databases">
        <authorList>
            <person name="Huq M.A."/>
        </authorList>
    </citation>
    <scope>NUCLEOTIDE SEQUENCE</scope>
    <source>
        <strain evidence="8">MAH-26</strain>
    </source>
</reference>
<comment type="similarity">
    <text evidence="5">Belongs to the glycosyl hydrolase 43 family.</text>
</comment>
<dbReference type="InterPro" id="IPR032291">
    <property type="entry name" value="Abn2_C"/>
</dbReference>
<dbReference type="Pfam" id="PF16369">
    <property type="entry name" value="GH43_C"/>
    <property type="match status" value="1"/>
</dbReference>
<dbReference type="Pfam" id="PF04616">
    <property type="entry name" value="Glyco_hydro_43"/>
    <property type="match status" value="1"/>
</dbReference>
<dbReference type="CDD" id="cd08998">
    <property type="entry name" value="GH43_Arb43a-like"/>
    <property type="match status" value="1"/>
</dbReference>
<organism evidence="8 9">
    <name type="scientific">Pinibacter aurantiacus</name>
    <dbReference type="NCBI Taxonomy" id="2851599"/>
    <lineage>
        <taxon>Bacteria</taxon>
        <taxon>Pseudomonadati</taxon>
        <taxon>Bacteroidota</taxon>
        <taxon>Chitinophagia</taxon>
        <taxon>Chitinophagales</taxon>
        <taxon>Chitinophagaceae</taxon>
        <taxon>Pinibacter</taxon>
    </lineage>
</organism>
<dbReference type="InterPro" id="IPR006710">
    <property type="entry name" value="Glyco_hydro_43"/>
</dbReference>
<evidence type="ECO:0000256" key="3">
    <source>
        <dbReference type="PIRSR" id="PIRSR606710-1"/>
    </source>
</evidence>
<dbReference type="AlphaFoldDB" id="A0A9E2W7R6"/>